<accession>A0ABW5P3S5</accession>
<evidence type="ECO:0000256" key="1">
    <source>
        <dbReference type="SAM" id="Phobius"/>
    </source>
</evidence>
<name>A0ABW5P3S5_9DEIO</name>
<keyword evidence="1" id="KW-0812">Transmembrane</keyword>
<evidence type="ECO:0000313" key="3">
    <source>
        <dbReference type="Proteomes" id="UP001597475"/>
    </source>
</evidence>
<protein>
    <submittedName>
        <fullName evidence="2">Uncharacterized protein</fullName>
    </submittedName>
</protein>
<gene>
    <name evidence="2" type="ORF">ACFSR9_10050</name>
</gene>
<keyword evidence="1" id="KW-0472">Membrane</keyword>
<proteinExistence type="predicted"/>
<dbReference type="EMBL" id="JBHUMK010000043">
    <property type="protein sequence ID" value="MFD2609773.1"/>
    <property type="molecule type" value="Genomic_DNA"/>
</dbReference>
<feature type="transmembrane region" description="Helical" evidence="1">
    <location>
        <begin position="44"/>
        <end position="65"/>
    </location>
</feature>
<dbReference type="Proteomes" id="UP001597475">
    <property type="component" value="Unassembled WGS sequence"/>
</dbReference>
<evidence type="ECO:0000313" key="2">
    <source>
        <dbReference type="EMBL" id="MFD2609773.1"/>
    </source>
</evidence>
<keyword evidence="1" id="KW-1133">Transmembrane helix</keyword>
<reference evidence="3" key="1">
    <citation type="journal article" date="2019" name="Int. J. Syst. Evol. Microbiol.">
        <title>The Global Catalogue of Microorganisms (GCM) 10K type strain sequencing project: providing services to taxonomists for standard genome sequencing and annotation.</title>
        <authorList>
            <consortium name="The Broad Institute Genomics Platform"/>
            <consortium name="The Broad Institute Genome Sequencing Center for Infectious Disease"/>
            <person name="Wu L."/>
            <person name="Ma J."/>
        </authorList>
    </citation>
    <scope>NUCLEOTIDE SEQUENCE [LARGE SCALE GENOMIC DNA]</scope>
    <source>
        <strain evidence="3">KCTC 33842</strain>
    </source>
</reference>
<sequence>MGLRLLAGIFAVLAVFLWLQLGLGVLIGTGNWFVSPADLGGGPFVGPLVFLAALALGVTLFALWLRRKSRP</sequence>
<comment type="caution">
    <text evidence="2">The sequence shown here is derived from an EMBL/GenBank/DDBJ whole genome shotgun (WGS) entry which is preliminary data.</text>
</comment>
<keyword evidence="3" id="KW-1185">Reference proteome</keyword>
<organism evidence="2 3">
    <name type="scientific">Deinococcus taklimakanensis</name>
    <dbReference type="NCBI Taxonomy" id="536443"/>
    <lineage>
        <taxon>Bacteria</taxon>
        <taxon>Thermotogati</taxon>
        <taxon>Deinococcota</taxon>
        <taxon>Deinococci</taxon>
        <taxon>Deinococcales</taxon>
        <taxon>Deinococcaceae</taxon>
        <taxon>Deinococcus</taxon>
    </lineage>
</organism>
<dbReference type="RefSeq" id="WP_386845404.1">
    <property type="nucleotide sequence ID" value="NZ_JBHUMK010000043.1"/>
</dbReference>